<gene>
    <name evidence="8" type="primary">tmk</name>
    <name evidence="10" type="ordered locus">Trebr_1586</name>
</gene>
<dbReference type="STRING" id="906968.Trebr_1586"/>
<dbReference type="InterPro" id="IPR039430">
    <property type="entry name" value="Thymidylate_kin-like_dom"/>
</dbReference>
<reference evidence="11" key="1">
    <citation type="submission" date="2011-04" db="EMBL/GenBank/DDBJ databases">
        <title>The complete genome of Treponema brennaborense DSM 12168.</title>
        <authorList>
            <person name="Lucas S."/>
            <person name="Han J."/>
            <person name="Lapidus A."/>
            <person name="Bruce D."/>
            <person name="Goodwin L."/>
            <person name="Pitluck S."/>
            <person name="Peters L."/>
            <person name="Kyrpides N."/>
            <person name="Mavromatis K."/>
            <person name="Ivanova N."/>
            <person name="Mikhailova N."/>
            <person name="Pagani I."/>
            <person name="Teshima H."/>
            <person name="Detter J.C."/>
            <person name="Tapia R."/>
            <person name="Han C."/>
            <person name="Land M."/>
            <person name="Hauser L."/>
            <person name="Markowitz V."/>
            <person name="Cheng J.-F."/>
            <person name="Hugenholtz P."/>
            <person name="Woyke T."/>
            <person name="Wu D."/>
            <person name="Gronow S."/>
            <person name="Wellnitz S."/>
            <person name="Brambilla E."/>
            <person name="Klenk H.-P."/>
            <person name="Eisen J.A."/>
        </authorList>
    </citation>
    <scope>NUCLEOTIDE SEQUENCE [LARGE SCALE GENOMIC DNA]</scope>
    <source>
        <strain evidence="11">DSM 12168 / CIP 105900 / DD5/3</strain>
    </source>
</reference>
<keyword evidence="5 8" id="KW-0418">Kinase</keyword>
<evidence type="ECO:0000256" key="6">
    <source>
        <dbReference type="ARBA" id="ARBA00022840"/>
    </source>
</evidence>
<dbReference type="PANTHER" id="PTHR10344:SF4">
    <property type="entry name" value="UMP-CMP KINASE 2, MITOCHONDRIAL"/>
    <property type="match status" value="1"/>
</dbReference>
<evidence type="ECO:0000256" key="2">
    <source>
        <dbReference type="ARBA" id="ARBA00022679"/>
    </source>
</evidence>
<keyword evidence="11" id="KW-1185">Reference proteome</keyword>
<evidence type="ECO:0000256" key="1">
    <source>
        <dbReference type="ARBA" id="ARBA00009776"/>
    </source>
</evidence>
<dbReference type="KEGG" id="tbe:Trebr_1586"/>
<evidence type="ECO:0000256" key="8">
    <source>
        <dbReference type="HAMAP-Rule" id="MF_00165"/>
    </source>
</evidence>
<evidence type="ECO:0000313" key="11">
    <source>
        <dbReference type="Proteomes" id="UP000006546"/>
    </source>
</evidence>
<feature type="domain" description="Thymidylate kinase-like" evidence="9">
    <location>
        <begin position="9"/>
        <end position="196"/>
    </location>
</feature>
<dbReference type="PROSITE" id="PS01331">
    <property type="entry name" value="THYMIDYLATE_KINASE"/>
    <property type="match status" value="1"/>
</dbReference>
<organism evidence="10 11">
    <name type="scientific">Treponema brennaborense (strain DSM 12168 / CIP 105900 / DD5/3)</name>
    <dbReference type="NCBI Taxonomy" id="906968"/>
    <lineage>
        <taxon>Bacteria</taxon>
        <taxon>Pseudomonadati</taxon>
        <taxon>Spirochaetota</taxon>
        <taxon>Spirochaetia</taxon>
        <taxon>Spirochaetales</taxon>
        <taxon>Treponemataceae</taxon>
        <taxon>Treponema</taxon>
    </lineage>
</organism>
<dbReference type="GO" id="GO:0005737">
    <property type="term" value="C:cytoplasm"/>
    <property type="evidence" value="ECO:0007669"/>
    <property type="project" value="TreeGrafter"/>
</dbReference>
<dbReference type="EMBL" id="CP002696">
    <property type="protein sequence ID" value="AEE17009.1"/>
    <property type="molecule type" value="Genomic_DNA"/>
</dbReference>
<evidence type="ECO:0000256" key="7">
    <source>
        <dbReference type="ARBA" id="ARBA00048743"/>
    </source>
</evidence>
<evidence type="ECO:0000256" key="3">
    <source>
        <dbReference type="ARBA" id="ARBA00022727"/>
    </source>
</evidence>
<dbReference type="RefSeq" id="WP_013758714.1">
    <property type="nucleotide sequence ID" value="NC_015500.1"/>
</dbReference>
<keyword evidence="2 8" id="KW-0808">Transferase</keyword>
<dbReference type="GO" id="GO:0006235">
    <property type="term" value="P:dTTP biosynthetic process"/>
    <property type="evidence" value="ECO:0007669"/>
    <property type="project" value="UniProtKB-UniRule"/>
</dbReference>
<dbReference type="OrthoDB" id="9774907at2"/>
<evidence type="ECO:0000259" key="9">
    <source>
        <dbReference type="Pfam" id="PF02223"/>
    </source>
</evidence>
<comment type="function">
    <text evidence="8">Phosphorylation of dTMP to form dTDP in both de novo and salvage pathways of dTTP synthesis.</text>
</comment>
<dbReference type="Gene3D" id="3.40.50.300">
    <property type="entry name" value="P-loop containing nucleotide triphosphate hydrolases"/>
    <property type="match status" value="1"/>
</dbReference>
<dbReference type="AlphaFoldDB" id="F4LPL3"/>
<dbReference type="SUPFAM" id="SSF52540">
    <property type="entry name" value="P-loop containing nucleoside triphosphate hydrolases"/>
    <property type="match status" value="1"/>
</dbReference>
<keyword evidence="3 8" id="KW-0545">Nucleotide biosynthesis</keyword>
<dbReference type="EC" id="2.7.4.9" evidence="8"/>
<evidence type="ECO:0000313" key="10">
    <source>
        <dbReference type="EMBL" id="AEE17009.1"/>
    </source>
</evidence>
<comment type="caution">
    <text evidence="8">Lacks conserved residue(s) required for the propagation of feature annotation.</text>
</comment>
<evidence type="ECO:0000256" key="5">
    <source>
        <dbReference type="ARBA" id="ARBA00022777"/>
    </source>
</evidence>
<keyword evidence="6 8" id="KW-0067">ATP-binding</keyword>
<dbReference type="NCBIfam" id="TIGR00041">
    <property type="entry name" value="DTMP_kinase"/>
    <property type="match status" value="1"/>
</dbReference>
<protein>
    <recommendedName>
        <fullName evidence="8">Thymidylate kinase</fullName>
        <ecNumber evidence="8">2.7.4.9</ecNumber>
    </recommendedName>
    <alternativeName>
        <fullName evidence="8">dTMP kinase</fullName>
    </alternativeName>
</protein>
<proteinExistence type="inferred from homology"/>
<dbReference type="eggNOG" id="COG0125">
    <property type="taxonomic scope" value="Bacteria"/>
</dbReference>
<dbReference type="HOGENOM" id="CLU_049131_1_3_12"/>
<name>F4LPL3_TREBD</name>
<dbReference type="GO" id="GO:0006227">
    <property type="term" value="P:dUDP biosynthetic process"/>
    <property type="evidence" value="ECO:0007669"/>
    <property type="project" value="TreeGrafter"/>
</dbReference>
<dbReference type="InterPro" id="IPR027417">
    <property type="entry name" value="P-loop_NTPase"/>
</dbReference>
<sequence length="208" mass="23247">MVLHNFIVFEGIDGSGTSTQIALLKNKLPNPGTLFTAEPTSLATGRFLRTLLRGDERLTPGTMAYLFAADRYEHVHAQDGILQTCADGGIVVSDRYFFSSLAYQSAECGRELPAKLNESFPLPEYLFYFDIEPSVSLNRITGRSVTEIYEKREFLEKTAAEYERIIGEYEKTAVGTGMKITRLDASESVAEVSENIWSILRNMPILNT</sequence>
<dbReference type="Proteomes" id="UP000006546">
    <property type="component" value="Chromosome"/>
</dbReference>
<dbReference type="Pfam" id="PF02223">
    <property type="entry name" value="Thymidylate_kin"/>
    <property type="match status" value="1"/>
</dbReference>
<dbReference type="HAMAP" id="MF_00165">
    <property type="entry name" value="Thymidylate_kinase"/>
    <property type="match status" value="1"/>
</dbReference>
<dbReference type="PANTHER" id="PTHR10344">
    <property type="entry name" value="THYMIDYLATE KINASE"/>
    <property type="match status" value="1"/>
</dbReference>
<accession>F4LPL3</accession>
<dbReference type="CDD" id="cd01672">
    <property type="entry name" value="TMPK"/>
    <property type="match status" value="1"/>
</dbReference>
<dbReference type="GO" id="GO:0004798">
    <property type="term" value="F:dTMP kinase activity"/>
    <property type="evidence" value="ECO:0007669"/>
    <property type="project" value="UniProtKB-UniRule"/>
</dbReference>
<keyword evidence="4 8" id="KW-0547">Nucleotide-binding</keyword>
<evidence type="ECO:0000256" key="4">
    <source>
        <dbReference type="ARBA" id="ARBA00022741"/>
    </source>
</evidence>
<comment type="similarity">
    <text evidence="1 8">Belongs to the thymidylate kinase family.</text>
</comment>
<dbReference type="InterPro" id="IPR018095">
    <property type="entry name" value="Thymidylate_kin_CS"/>
</dbReference>
<comment type="catalytic activity">
    <reaction evidence="7 8">
        <text>dTMP + ATP = dTDP + ADP</text>
        <dbReference type="Rhea" id="RHEA:13517"/>
        <dbReference type="ChEBI" id="CHEBI:30616"/>
        <dbReference type="ChEBI" id="CHEBI:58369"/>
        <dbReference type="ChEBI" id="CHEBI:63528"/>
        <dbReference type="ChEBI" id="CHEBI:456216"/>
        <dbReference type="EC" id="2.7.4.9"/>
    </reaction>
</comment>
<dbReference type="GO" id="GO:0006233">
    <property type="term" value="P:dTDP biosynthetic process"/>
    <property type="evidence" value="ECO:0007669"/>
    <property type="project" value="InterPro"/>
</dbReference>
<dbReference type="InterPro" id="IPR018094">
    <property type="entry name" value="Thymidylate_kinase"/>
</dbReference>
<dbReference type="GO" id="GO:0005524">
    <property type="term" value="F:ATP binding"/>
    <property type="evidence" value="ECO:0007669"/>
    <property type="project" value="UniProtKB-UniRule"/>
</dbReference>